<comment type="caution">
    <text evidence="2">The sequence shown here is derived from an EMBL/GenBank/DDBJ whole genome shotgun (WGS) entry which is preliminary data.</text>
</comment>
<feature type="compositionally biased region" description="Basic residues" evidence="1">
    <location>
        <begin position="41"/>
        <end position="50"/>
    </location>
</feature>
<feature type="compositionally biased region" description="Polar residues" evidence="1">
    <location>
        <begin position="119"/>
        <end position="152"/>
    </location>
</feature>
<evidence type="ECO:0000313" key="2">
    <source>
        <dbReference type="EMBL" id="KAK6754695.1"/>
    </source>
</evidence>
<dbReference type="EMBL" id="JAVFWL010000005">
    <property type="protein sequence ID" value="KAK6754695.1"/>
    <property type="molecule type" value="Genomic_DNA"/>
</dbReference>
<reference evidence="2 3" key="1">
    <citation type="submission" date="2023-08" db="EMBL/GenBank/DDBJ databases">
        <title>A Necator americanus chromosomal reference genome.</title>
        <authorList>
            <person name="Ilik V."/>
            <person name="Petrzelkova K.J."/>
            <person name="Pardy F."/>
            <person name="Fuh T."/>
            <person name="Niatou-Singa F.S."/>
            <person name="Gouil Q."/>
            <person name="Baker L."/>
            <person name="Ritchie M.E."/>
            <person name="Jex A.R."/>
            <person name="Gazzola D."/>
            <person name="Li H."/>
            <person name="Toshio Fujiwara R."/>
            <person name="Zhan B."/>
            <person name="Aroian R.V."/>
            <person name="Pafco B."/>
            <person name="Schwarz E.M."/>
        </authorList>
    </citation>
    <scope>NUCLEOTIDE SEQUENCE [LARGE SCALE GENOMIC DNA]</scope>
    <source>
        <strain evidence="2 3">Aroian</strain>
        <tissue evidence="2">Whole animal</tissue>
    </source>
</reference>
<feature type="compositionally biased region" description="Pro residues" evidence="1">
    <location>
        <begin position="52"/>
        <end position="64"/>
    </location>
</feature>
<feature type="region of interest" description="Disordered" evidence="1">
    <location>
        <begin position="41"/>
        <end position="67"/>
    </location>
</feature>
<keyword evidence="3" id="KW-1185">Reference proteome</keyword>
<organism evidence="2 3">
    <name type="scientific">Necator americanus</name>
    <name type="common">Human hookworm</name>
    <dbReference type="NCBI Taxonomy" id="51031"/>
    <lineage>
        <taxon>Eukaryota</taxon>
        <taxon>Metazoa</taxon>
        <taxon>Ecdysozoa</taxon>
        <taxon>Nematoda</taxon>
        <taxon>Chromadorea</taxon>
        <taxon>Rhabditida</taxon>
        <taxon>Rhabditina</taxon>
        <taxon>Rhabditomorpha</taxon>
        <taxon>Strongyloidea</taxon>
        <taxon>Ancylostomatidae</taxon>
        <taxon>Bunostominae</taxon>
        <taxon>Necator</taxon>
    </lineage>
</organism>
<name>A0ABR1DXH2_NECAM</name>
<dbReference type="Proteomes" id="UP001303046">
    <property type="component" value="Unassembled WGS sequence"/>
</dbReference>
<proteinExistence type="predicted"/>
<gene>
    <name evidence="2" type="primary">Necator_chrV.g18383</name>
    <name evidence="2" type="ORF">RB195_013592</name>
</gene>
<protein>
    <submittedName>
        <fullName evidence="2">Uncharacterized protein</fullName>
    </submittedName>
</protein>
<feature type="region of interest" description="Disordered" evidence="1">
    <location>
        <begin position="116"/>
        <end position="160"/>
    </location>
</feature>
<evidence type="ECO:0000313" key="3">
    <source>
        <dbReference type="Proteomes" id="UP001303046"/>
    </source>
</evidence>
<accession>A0ABR1DXH2</accession>
<sequence length="160" mass="18525">MFELRPYPKDRAVPVWNEIRLHGVLSQRRRLRVNHHHHHYLHHGAGRFRPRSYPPRPNPPPPPGVGTAGTLLGIAAITSALTRPYYPPVVYNPAYPYYPYQPYRPWIAYKRNTEEPTRSHLNSGSSPKTRILSSLTNPSNAYYRDQPNNSRISRIDKTPL</sequence>
<evidence type="ECO:0000256" key="1">
    <source>
        <dbReference type="SAM" id="MobiDB-lite"/>
    </source>
</evidence>